<gene>
    <name evidence="1" type="ORF">RHMOL_Rhmol07G0104900</name>
</gene>
<accession>A0ACC0N0C0</accession>
<organism evidence="1 2">
    <name type="scientific">Rhododendron molle</name>
    <name type="common">Chinese azalea</name>
    <name type="synonym">Azalea mollis</name>
    <dbReference type="NCBI Taxonomy" id="49168"/>
    <lineage>
        <taxon>Eukaryota</taxon>
        <taxon>Viridiplantae</taxon>
        <taxon>Streptophyta</taxon>
        <taxon>Embryophyta</taxon>
        <taxon>Tracheophyta</taxon>
        <taxon>Spermatophyta</taxon>
        <taxon>Magnoliopsida</taxon>
        <taxon>eudicotyledons</taxon>
        <taxon>Gunneridae</taxon>
        <taxon>Pentapetalae</taxon>
        <taxon>asterids</taxon>
        <taxon>Ericales</taxon>
        <taxon>Ericaceae</taxon>
        <taxon>Ericoideae</taxon>
        <taxon>Rhodoreae</taxon>
        <taxon>Rhododendron</taxon>
    </lineage>
</organism>
<name>A0ACC0N0C0_RHOML</name>
<sequence>MGEEQLPIPPPNNIPNYLFTPPLPPTSFHLPPLLHQPIIQQNPNQLGMDIDWVSLLTGSTSITNNGDQMPLIMPTVSSVTSGARNTNEGENFGKPKGKGSASRAKKAVPPRVAFHTRSTEDVLDDGYRWRKYGQKAVKNSNHPRSYYRCTHHTCNVKKQIQRLSKDTSIVVTTYEGIHNHPCEKLMETLGPLLKQIQFLTRF</sequence>
<keyword evidence="2" id="KW-1185">Reference proteome</keyword>
<dbReference type="Proteomes" id="UP001062846">
    <property type="component" value="Chromosome 7"/>
</dbReference>
<dbReference type="EMBL" id="CM046394">
    <property type="protein sequence ID" value="KAI8546279.1"/>
    <property type="molecule type" value="Genomic_DNA"/>
</dbReference>
<reference evidence="1" key="1">
    <citation type="submission" date="2022-02" db="EMBL/GenBank/DDBJ databases">
        <title>Plant Genome Project.</title>
        <authorList>
            <person name="Zhang R.-G."/>
        </authorList>
    </citation>
    <scope>NUCLEOTIDE SEQUENCE</scope>
    <source>
        <strain evidence="1">AT1</strain>
    </source>
</reference>
<evidence type="ECO:0000313" key="1">
    <source>
        <dbReference type="EMBL" id="KAI8546279.1"/>
    </source>
</evidence>
<comment type="caution">
    <text evidence="1">The sequence shown here is derived from an EMBL/GenBank/DDBJ whole genome shotgun (WGS) entry which is preliminary data.</text>
</comment>
<protein>
    <submittedName>
        <fullName evidence="1">Uncharacterized protein</fullName>
    </submittedName>
</protein>
<evidence type="ECO:0000313" key="2">
    <source>
        <dbReference type="Proteomes" id="UP001062846"/>
    </source>
</evidence>
<proteinExistence type="predicted"/>